<dbReference type="EMBL" id="JBHTCH010000020">
    <property type="protein sequence ID" value="MFC7362016.1"/>
    <property type="molecule type" value="Genomic_DNA"/>
</dbReference>
<comment type="caution">
    <text evidence="3">The sequence shown here is derived from an EMBL/GenBank/DDBJ whole genome shotgun (WGS) entry which is preliminary data.</text>
</comment>
<dbReference type="PROSITE" id="PS51257">
    <property type="entry name" value="PROKAR_LIPOPROTEIN"/>
    <property type="match status" value="1"/>
</dbReference>
<keyword evidence="4" id="KW-1185">Reference proteome</keyword>
<sequence length="63" mass="6487">MKTTTARARRVLATGFLLATAGMAAACDLVVGPPVRDVGYEHNVGPATEPLTGGPTPFPDPRP</sequence>
<feature type="region of interest" description="Disordered" evidence="1">
    <location>
        <begin position="41"/>
        <end position="63"/>
    </location>
</feature>
<dbReference type="Proteomes" id="UP001596524">
    <property type="component" value="Unassembled WGS sequence"/>
</dbReference>
<keyword evidence="2" id="KW-0732">Signal</keyword>
<gene>
    <name evidence="3" type="ORF">ACFQO6_17215</name>
</gene>
<evidence type="ECO:0000313" key="4">
    <source>
        <dbReference type="Proteomes" id="UP001596524"/>
    </source>
</evidence>
<evidence type="ECO:0000256" key="1">
    <source>
        <dbReference type="SAM" id="MobiDB-lite"/>
    </source>
</evidence>
<feature type="signal peptide" evidence="2">
    <location>
        <begin position="1"/>
        <end position="26"/>
    </location>
</feature>
<evidence type="ECO:0000313" key="3">
    <source>
        <dbReference type="EMBL" id="MFC7362016.1"/>
    </source>
</evidence>
<accession>A0ABW2NAV6</accession>
<proteinExistence type="predicted"/>
<dbReference type="RefSeq" id="WP_255892449.1">
    <property type="nucleotide sequence ID" value="NZ_JAFMZM010000006.1"/>
</dbReference>
<reference evidence="4" key="1">
    <citation type="journal article" date="2019" name="Int. J. Syst. Evol. Microbiol.">
        <title>The Global Catalogue of Microorganisms (GCM) 10K type strain sequencing project: providing services to taxonomists for standard genome sequencing and annotation.</title>
        <authorList>
            <consortium name="The Broad Institute Genomics Platform"/>
            <consortium name="The Broad Institute Genome Sequencing Center for Infectious Disease"/>
            <person name="Wu L."/>
            <person name="Ma J."/>
        </authorList>
    </citation>
    <scope>NUCLEOTIDE SEQUENCE [LARGE SCALE GENOMIC DNA]</scope>
    <source>
        <strain evidence="4">FCH27</strain>
    </source>
</reference>
<feature type="chain" id="PRO_5045339151" description="Lipoprotein" evidence="2">
    <location>
        <begin position="27"/>
        <end position="63"/>
    </location>
</feature>
<organism evidence="3 4">
    <name type="scientific">Nocardioides astragali</name>
    <dbReference type="NCBI Taxonomy" id="1776736"/>
    <lineage>
        <taxon>Bacteria</taxon>
        <taxon>Bacillati</taxon>
        <taxon>Actinomycetota</taxon>
        <taxon>Actinomycetes</taxon>
        <taxon>Propionibacteriales</taxon>
        <taxon>Nocardioidaceae</taxon>
        <taxon>Nocardioides</taxon>
    </lineage>
</organism>
<name>A0ABW2NAV6_9ACTN</name>
<protein>
    <recommendedName>
        <fullName evidence="5">Lipoprotein</fullName>
    </recommendedName>
</protein>
<evidence type="ECO:0008006" key="5">
    <source>
        <dbReference type="Google" id="ProtNLM"/>
    </source>
</evidence>
<evidence type="ECO:0000256" key="2">
    <source>
        <dbReference type="SAM" id="SignalP"/>
    </source>
</evidence>